<organism evidence="2 3">
    <name type="scientific">Blastomyces gilchristii (strain SLH14081)</name>
    <name type="common">Blastomyces dermatitidis</name>
    <dbReference type="NCBI Taxonomy" id="559298"/>
    <lineage>
        <taxon>Eukaryota</taxon>
        <taxon>Fungi</taxon>
        <taxon>Dikarya</taxon>
        <taxon>Ascomycota</taxon>
        <taxon>Pezizomycotina</taxon>
        <taxon>Eurotiomycetes</taxon>
        <taxon>Eurotiomycetidae</taxon>
        <taxon>Onygenales</taxon>
        <taxon>Ajellomycetaceae</taxon>
        <taxon>Blastomyces</taxon>
    </lineage>
</organism>
<dbReference type="STRING" id="559298.A0A179UKG0"/>
<feature type="compositionally biased region" description="Polar residues" evidence="1">
    <location>
        <begin position="1"/>
        <end position="10"/>
    </location>
</feature>
<keyword evidence="3" id="KW-1185">Reference proteome</keyword>
<accession>A0A179UKG0</accession>
<dbReference type="KEGG" id="bgh:BDBG_03678"/>
<evidence type="ECO:0000313" key="3">
    <source>
        <dbReference type="Proteomes" id="UP000002038"/>
    </source>
</evidence>
<dbReference type="EMBL" id="GG657453">
    <property type="protein sequence ID" value="OAT07637.1"/>
    <property type="molecule type" value="Genomic_DNA"/>
</dbReference>
<dbReference type="VEuPathDB" id="FungiDB:BDBG_03678"/>
<dbReference type="Proteomes" id="UP000002038">
    <property type="component" value="Unassembled WGS sequence"/>
</dbReference>
<evidence type="ECO:0000256" key="1">
    <source>
        <dbReference type="SAM" id="MobiDB-lite"/>
    </source>
</evidence>
<name>A0A179UKG0_BLAGS</name>
<dbReference type="RefSeq" id="XP_031577874.1">
    <property type="nucleotide sequence ID" value="XM_031721348.1"/>
</dbReference>
<feature type="region of interest" description="Disordered" evidence="1">
    <location>
        <begin position="41"/>
        <end position="74"/>
    </location>
</feature>
<feature type="region of interest" description="Disordered" evidence="1">
    <location>
        <begin position="1"/>
        <end position="28"/>
    </location>
</feature>
<gene>
    <name evidence="2" type="ORF">BDBG_03678</name>
</gene>
<dbReference type="GeneID" id="8505292"/>
<protein>
    <recommendedName>
        <fullName evidence="4">DNA/RNA-binding domain-containing protein</fullName>
    </recommendedName>
</protein>
<evidence type="ECO:0008006" key="4">
    <source>
        <dbReference type="Google" id="ProtNLM"/>
    </source>
</evidence>
<evidence type="ECO:0000313" key="2">
    <source>
        <dbReference type="EMBL" id="OAT07637.1"/>
    </source>
</evidence>
<dbReference type="InterPro" id="IPR011990">
    <property type="entry name" value="TPR-like_helical_dom_sf"/>
</dbReference>
<reference evidence="3" key="1">
    <citation type="journal article" date="2015" name="PLoS Genet.">
        <title>The dynamic genome and transcriptome of the human fungal pathogen Blastomyces and close relative Emmonsia.</title>
        <authorList>
            <person name="Munoz J.F."/>
            <person name="Gauthier G.M."/>
            <person name="Desjardins C.A."/>
            <person name="Gallo J.E."/>
            <person name="Holder J."/>
            <person name="Sullivan T.D."/>
            <person name="Marty A.J."/>
            <person name="Carmen J.C."/>
            <person name="Chen Z."/>
            <person name="Ding L."/>
            <person name="Gujja S."/>
            <person name="Magrini V."/>
            <person name="Misas E."/>
            <person name="Mitreva M."/>
            <person name="Priest M."/>
            <person name="Saif S."/>
            <person name="Whiston E.A."/>
            <person name="Young S."/>
            <person name="Zeng Q."/>
            <person name="Goldman W.E."/>
            <person name="Mardis E.R."/>
            <person name="Taylor J.W."/>
            <person name="McEwen J.G."/>
            <person name="Clay O.K."/>
            <person name="Klein B.S."/>
            <person name="Cuomo C.A."/>
        </authorList>
    </citation>
    <scope>NUCLEOTIDE SEQUENCE [LARGE SCALE GENOMIC DNA]</scope>
    <source>
        <strain evidence="3">SLH14081</strain>
    </source>
</reference>
<dbReference type="OrthoDB" id="2017974at2759"/>
<sequence>MLSTSPTQPADSVRAPPRTGLQSSAASGLLQSLSATVTPEAPNLKNLRLRDRSLTSRGSRKRPASVSDQGNPPFCHEVFMRTRPKPTHYTPDLHAVRVHHGTHPAYDFDPTVVALSSRTSPAPVDSPAPVNTLSLQPKTRRITEEQLINEVHGIYAGLVLVEKKCVEIDQQQVKNKGNLNTEQWQALIGLHRALLHEHHDFFLASQHPSASPALQRLASKYAMPARMWTHGIHSFLKFLRHRLPASLDYMLAFIYTAYSMMTLLLESVPSFENTWIECLGDLGRYRMALEEVNLQDREV</sequence>
<proteinExistence type="predicted"/>
<dbReference type="AlphaFoldDB" id="A0A179UKG0"/>
<dbReference type="SUPFAM" id="SSF48452">
    <property type="entry name" value="TPR-like"/>
    <property type="match status" value="1"/>
</dbReference>